<comment type="caution">
    <text evidence="2">The sequence shown here is derived from an EMBL/GenBank/DDBJ whole genome shotgun (WGS) entry which is preliminary data.</text>
</comment>
<dbReference type="OrthoDB" id="5396311at2759"/>
<organism evidence="2 3">
    <name type="scientific">Streblomastix strix</name>
    <dbReference type="NCBI Taxonomy" id="222440"/>
    <lineage>
        <taxon>Eukaryota</taxon>
        <taxon>Metamonada</taxon>
        <taxon>Preaxostyla</taxon>
        <taxon>Oxymonadida</taxon>
        <taxon>Streblomastigidae</taxon>
        <taxon>Streblomastix</taxon>
    </lineage>
</organism>
<evidence type="ECO:0000313" key="3">
    <source>
        <dbReference type="Proteomes" id="UP000324800"/>
    </source>
</evidence>
<dbReference type="EMBL" id="SNRW01036463">
    <property type="protein sequence ID" value="KAA6354354.1"/>
    <property type="molecule type" value="Genomic_DNA"/>
</dbReference>
<feature type="non-terminal residue" evidence="2">
    <location>
        <position position="1"/>
    </location>
</feature>
<evidence type="ECO:0000256" key="1">
    <source>
        <dbReference type="SAM" id="MobiDB-lite"/>
    </source>
</evidence>
<dbReference type="Proteomes" id="UP000324800">
    <property type="component" value="Unassembled WGS sequence"/>
</dbReference>
<evidence type="ECO:0000313" key="2">
    <source>
        <dbReference type="EMBL" id="KAA6354354.1"/>
    </source>
</evidence>
<sequence length="168" mass="19063">TTLKYRIDNRDSPKKSEPNKRLFDDTEEEIFVAIIISAYEEGSPFTQASFLEYLQQEYPEKEASKGYVQSFVNRKDDVTTKTSARPLESKRFDLELISVAAYRIACVDFVEGRPACLIHNCDESGLQDFVDAHNKSVLAPVGIKPADCRYKVERDGRKVYVLGTIALD</sequence>
<name>A0A5J4T7K1_9EUKA</name>
<feature type="region of interest" description="Disordered" evidence="1">
    <location>
        <begin position="1"/>
        <end position="20"/>
    </location>
</feature>
<protein>
    <submittedName>
        <fullName evidence="2">Uncharacterized protein</fullName>
    </submittedName>
</protein>
<gene>
    <name evidence="2" type="ORF">EZS28_050118</name>
</gene>
<reference evidence="2 3" key="1">
    <citation type="submission" date="2019-03" db="EMBL/GenBank/DDBJ databases">
        <title>Single cell metagenomics reveals metabolic interactions within the superorganism composed of flagellate Streblomastix strix and complex community of Bacteroidetes bacteria on its surface.</title>
        <authorList>
            <person name="Treitli S.C."/>
            <person name="Kolisko M."/>
            <person name="Husnik F."/>
            <person name="Keeling P."/>
            <person name="Hampl V."/>
        </authorList>
    </citation>
    <scope>NUCLEOTIDE SEQUENCE [LARGE SCALE GENOMIC DNA]</scope>
    <source>
        <strain evidence="2">ST1C</strain>
    </source>
</reference>
<dbReference type="AlphaFoldDB" id="A0A5J4T7K1"/>
<proteinExistence type="predicted"/>
<accession>A0A5J4T7K1</accession>